<evidence type="ECO:0000313" key="2">
    <source>
        <dbReference type="Proteomes" id="UP001596066"/>
    </source>
</evidence>
<organism evidence="1 2">
    <name type="scientific">Kitasatospora cinereorecta</name>
    <dbReference type="NCBI Taxonomy" id="285560"/>
    <lineage>
        <taxon>Bacteria</taxon>
        <taxon>Bacillati</taxon>
        <taxon>Actinomycetota</taxon>
        <taxon>Actinomycetes</taxon>
        <taxon>Kitasatosporales</taxon>
        <taxon>Streptomycetaceae</taxon>
        <taxon>Kitasatospora</taxon>
    </lineage>
</organism>
<sequence length="215" mass="22403">MDIDSDILTRTRRSLHAVAEQLLAGPQYRTSGTIRLRPCPGGFATRLEPALQVVGTDLVTPAGPLPLSGTDCATLAAAAGLVPGGTAELYSDGSGVPADQRLEVDPAAARRIADAFALGDAALRTLFPSEDPVLWPEHFDLGVTAEAVNYGVSPGDTYLAEPYAYVGPHIPRTGAFWNAPFGAARPMADLPDEPALLAFFTEGRHLAALGGSSNP</sequence>
<reference evidence="2" key="1">
    <citation type="journal article" date="2019" name="Int. J. Syst. Evol. Microbiol.">
        <title>The Global Catalogue of Microorganisms (GCM) 10K type strain sequencing project: providing services to taxonomists for standard genome sequencing and annotation.</title>
        <authorList>
            <consortium name="The Broad Institute Genomics Platform"/>
            <consortium name="The Broad Institute Genome Sequencing Center for Infectious Disease"/>
            <person name="Wu L."/>
            <person name="Ma J."/>
        </authorList>
    </citation>
    <scope>NUCLEOTIDE SEQUENCE [LARGE SCALE GENOMIC DNA]</scope>
    <source>
        <strain evidence="2">CGMCC 4.1622</strain>
    </source>
</reference>
<dbReference type="EMBL" id="JBHSOC010000003">
    <property type="protein sequence ID" value="MFC5640337.1"/>
    <property type="molecule type" value="Genomic_DNA"/>
</dbReference>
<proteinExistence type="predicted"/>
<gene>
    <name evidence="1" type="ORF">ACFPZF_03095</name>
</gene>
<name>A0ABW0V603_9ACTN</name>
<dbReference type="Proteomes" id="UP001596066">
    <property type="component" value="Unassembled WGS sequence"/>
</dbReference>
<accession>A0ABW0V603</accession>
<comment type="caution">
    <text evidence="1">The sequence shown here is derived from an EMBL/GenBank/DDBJ whole genome shotgun (WGS) entry which is preliminary data.</text>
</comment>
<keyword evidence="2" id="KW-1185">Reference proteome</keyword>
<protein>
    <submittedName>
        <fullName evidence="1">Uncharacterized protein</fullName>
    </submittedName>
</protein>
<evidence type="ECO:0000313" key="1">
    <source>
        <dbReference type="EMBL" id="MFC5640337.1"/>
    </source>
</evidence>
<dbReference type="RefSeq" id="WP_346144245.1">
    <property type="nucleotide sequence ID" value="NZ_BAAAUA010000016.1"/>
</dbReference>